<dbReference type="InterPro" id="IPR010351">
    <property type="entry name" value="DUF943"/>
</dbReference>
<feature type="transmembrane region" description="Helical" evidence="1">
    <location>
        <begin position="6"/>
        <end position="27"/>
    </location>
</feature>
<evidence type="ECO:0008006" key="4">
    <source>
        <dbReference type="Google" id="ProtNLM"/>
    </source>
</evidence>
<keyword evidence="1" id="KW-1133">Transmembrane helix</keyword>
<keyword evidence="1" id="KW-0472">Membrane</keyword>
<gene>
    <name evidence="2" type="ORF">C7G83_04105</name>
</gene>
<dbReference type="AlphaFoldDB" id="A0A2P8VLX4"/>
<evidence type="ECO:0000313" key="3">
    <source>
        <dbReference type="Proteomes" id="UP000240212"/>
    </source>
</evidence>
<evidence type="ECO:0000256" key="1">
    <source>
        <dbReference type="SAM" id="Phobius"/>
    </source>
</evidence>
<organism evidence="2 3">
    <name type="scientific">Siccibacter turicensis</name>
    <dbReference type="NCBI Taxonomy" id="357233"/>
    <lineage>
        <taxon>Bacteria</taxon>
        <taxon>Pseudomonadati</taxon>
        <taxon>Pseudomonadota</taxon>
        <taxon>Gammaproteobacteria</taxon>
        <taxon>Enterobacterales</taxon>
        <taxon>Enterobacteriaceae</taxon>
        <taxon>Siccibacter</taxon>
    </lineage>
</organism>
<keyword evidence="1" id="KW-0812">Transmembrane</keyword>
<accession>A0A2P8VLX4</accession>
<dbReference type="Pfam" id="PF06092">
    <property type="entry name" value="DUF943"/>
    <property type="match status" value="1"/>
</dbReference>
<protein>
    <recommendedName>
        <fullName evidence="4">DUF943 domain-containing protein</fullName>
    </recommendedName>
</protein>
<dbReference type="RefSeq" id="WP_106876344.1">
    <property type="nucleotide sequence ID" value="NZ_PYEP01000002.1"/>
</dbReference>
<dbReference type="Proteomes" id="UP000240212">
    <property type="component" value="Unassembled WGS sequence"/>
</dbReference>
<keyword evidence="3" id="KW-1185">Reference proteome</keyword>
<evidence type="ECO:0000313" key="2">
    <source>
        <dbReference type="EMBL" id="PSN08557.1"/>
    </source>
</evidence>
<sequence length="151" mass="17465">MVKPILFRHVLMIFTAIVVLYTLFISLRPVEVIAVYHDNNYVDVIVKHFPSDDMDKITWWLDHKKTLSSKGVIPLSPSLHHYSITFWDYGQGFKPKDDDALCFAEIKSSVNCIDKKALLIVSNDNAGNVYFTVDNARYRLDNSNIIKIEDW</sequence>
<proteinExistence type="predicted"/>
<reference evidence="2 3" key="1">
    <citation type="submission" date="2018-03" db="EMBL/GenBank/DDBJ databases">
        <title>Draft genome sequence of the first documented clinical Siccibacter turicensis isolate in Austria.</title>
        <authorList>
            <person name="Lepuschitz S."/>
            <person name="Pekard-Amenitsch S."/>
            <person name="Haunold R."/>
            <person name="Schill S."/>
            <person name="Mach R."/>
            <person name="Allerberger F."/>
            <person name="Ruppitsch W."/>
            <person name="Forsythe S.J."/>
        </authorList>
    </citation>
    <scope>NUCLEOTIDE SEQUENCE [LARGE SCALE GENOMIC DNA]</scope>
    <source>
        <strain evidence="2 3">6100069499-17</strain>
    </source>
</reference>
<name>A0A2P8VLX4_9ENTR</name>
<dbReference type="OrthoDB" id="6519293at2"/>
<comment type="caution">
    <text evidence="2">The sequence shown here is derived from an EMBL/GenBank/DDBJ whole genome shotgun (WGS) entry which is preliminary data.</text>
</comment>
<dbReference type="EMBL" id="PYEP01000002">
    <property type="protein sequence ID" value="PSN08557.1"/>
    <property type="molecule type" value="Genomic_DNA"/>
</dbReference>